<feature type="transmembrane region" description="Helical" evidence="5">
    <location>
        <begin position="108"/>
        <end position="130"/>
    </location>
</feature>
<evidence type="ECO:0000256" key="3">
    <source>
        <dbReference type="ARBA" id="ARBA00023115"/>
    </source>
</evidence>
<gene>
    <name evidence="7" type="ORF">A3C87_00810</name>
</gene>
<keyword evidence="3 4" id="KW-0620">Polyamine biosynthesis</keyword>
<evidence type="ECO:0000256" key="1">
    <source>
        <dbReference type="ARBA" id="ARBA00007867"/>
    </source>
</evidence>
<reference evidence="7 8" key="1">
    <citation type="journal article" date="2016" name="Nat. Commun.">
        <title>Thousands of microbial genomes shed light on interconnected biogeochemical processes in an aquifer system.</title>
        <authorList>
            <person name="Anantharaman K."/>
            <person name="Brown C.T."/>
            <person name="Hug L.A."/>
            <person name="Sharon I."/>
            <person name="Castelle C.J."/>
            <person name="Probst A.J."/>
            <person name="Thomas B.C."/>
            <person name="Singh A."/>
            <person name="Wilkins M.J."/>
            <person name="Karaoz U."/>
            <person name="Brodie E.L."/>
            <person name="Williams K.H."/>
            <person name="Hubbard S.S."/>
            <person name="Banfield J.F."/>
        </authorList>
    </citation>
    <scope>NUCLEOTIDE SEQUENCE [LARGE SCALE GENOMIC DNA]</scope>
</reference>
<evidence type="ECO:0000256" key="5">
    <source>
        <dbReference type="SAM" id="Phobius"/>
    </source>
</evidence>
<feature type="transmembrane region" description="Helical" evidence="5">
    <location>
        <begin position="197"/>
        <end position="216"/>
    </location>
</feature>
<comment type="similarity">
    <text evidence="1">Belongs to the spermidine/spermine synthase family.</text>
</comment>
<dbReference type="AlphaFoldDB" id="A0A1F6DKG2"/>
<evidence type="ECO:0000256" key="4">
    <source>
        <dbReference type="PROSITE-ProRule" id="PRU00354"/>
    </source>
</evidence>
<keyword evidence="5" id="KW-1133">Transmembrane helix</keyword>
<dbReference type="InterPro" id="IPR029063">
    <property type="entry name" value="SAM-dependent_MTases_sf"/>
</dbReference>
<dbReference type="InterPro" id="IPR030374">
    <property type="entry name" value="PABS"/>
</dbReference>
<comment type="caution">
    <text evidence="7">The sequence shown here is derived from an EMBL/GenBank/DDBJ whole genome shotgun (WGS) entry which is preliminary data.</text>
</comment>
<dbReference type="STRING" id="1798491.A3C87_00810"/>
<dbReference type="PANTHER" id="PTHR43317">
    <property type="entry name" value="THERMOSPERMINE SYNTHASE ACAULIS5"/>
    <property type="match status" value="1"/>
</dbReference>
<evidence type="ECO:0000256" key="2">
    <source>
        <dbReference type="ARBA" id="ARBA00022679"/>
    </source>
</evidence>
<evidence type="ECO:0000313" key="7">
    <source>
        <dbReference type="EMBL" id="OGG61921.1"/>
    </source>
</evidence>
<sequence>MIQKYRLHYIVVTSAAALMAIEVAGLGILSNYFSSALQVSTNIIGVVLIATALGYLYGGRRADDSANAGELSLMILLVAAWIGIALANHAFIAAFIGTSLSSVAVGSFLAATALFALPTFFLAAILPYAIKLHVQNVENSGASSGILYGLSTFGGILGTVLFGVILLPLLQYGGTFSVLIVALMFGAFIFGASWKYILISAPIHIFLLISAPLASIEFHKTPIFTDGFFESDHTQWVKLADTTSIFSRIQVHEGTDKSTGEAVRFMTVNGGVHSAGYLEKNDLIFEYAKYNRLGGHFNPAAKHALLIGGGSYSYANYFLTDTPLYDIDRVWELNNEHYHNKKTISLPFLFSSNAVKRAKERILTFVSDKEPVGRQIEGEHNHLEVVNQKDFAAVHIDRADILDTGFPEPKGYVHIHETLPDGKPGRVISNDAPLAESLQYPRNIIATSTLLSDENTNITIPLHRAAKEGEVMFAMLHRDNGNEHFDDFLVDGYEQIESLDVVEIDPRATALSEKYFGLNRADPRLRIFHEDARTYLNRTKDTYDIIYMDAFRSFYGVPWQLTTREATQKVFDALNENGVVVANVPGALSGPYSKLVQAEIATYRAIFPEVRIYATVSPEEETRVQNIILVGFKNTDSIRETPSDDHEINHQLSNRWFGEIDIATKILTDDFAPTDFYTGSFINIHLF</sequence>
<keyword evidence="5" id="KW-0812">Transmembrane</keyword>
<dbReference type="Gene3D" id="3.40.50.150">
    <property type="entry name" value="Vaccinia Virus protein VP39"/>
    <property type="match status" value="1"/>
</dbReference>
<dbReference type="SUPFAM" id="SSF53335">
    <property type="entry name" value="S-adenosyl-L-methionine-dependent methyltransferases"/>
    <property type="match status" value="1"/>
</dbReference>
<keyword evidence="5" id="KW-0472">Membrane</keyword>
<name>A0A1F6DKG2_9BACT</name>
<dbReference type="CDD" id="cd06174">
    <property type="entry name" value="MFS"/>
    <property type="match status" value="1"/>
</dbReference>
<feature type="active site" description="Proton acceptor" evidence="4">
    <location>
        <position position="549"/>
    </location>
</feature>
<dbReference type="PROSITE" id="PS51006">
    <property type="entry name" value="PABS_2"/>
    <property type="match status" value="1"/>
</dbReference>
<feature type="transmembrane region" description="Helical" evidence="5">
    <location>
        <begin position="39"/>
        <end position="59"/>
    </location>
</feature>
<dbReference type="PANTHER" id="PTHR43317:SF1">
    <property type="entry name" value="THERMOSPERMINE SYNTHASE ACAULIS5"/>
    <property type="match status" value="1"/>
</dbReference>
<dbReference type="GO" id="GO:0006596">
    <property type="term" value="P:polyamine biosynthetic process"/>
    <property type="evidence" value="ECO:0007669"/>
    <property type="project" value="UniProtKB-UniRule"/>
</dbReference>
<proteinExistence type="inferred from homology"/>
<protein>
    <recommendedName>
        <fullName evidence="6">PABS domain-containing protein</fullName>
    </recommendedName>
</protein>
<dbReference type="EMBL" id="MFLE01000014">
    <property type="protein sequence ID" value="OGG61921.1"/>
    <property type="molecule type" value="Genomic_DNA"/>
</dbReference>
<dbReference type="Proteomes" id="UP000176511">
    <property type="component" value="Unassembled WGS sequence"/>
</dbReference>
<dbReference type="Pfam" id="PF01564">
    <property type="entry name" value="Spermine_synth"/>
    <property type="match status" value="1"/>
</dbReference>
<dbReference type="CDD" id="cd02440">
    <property type="entry name" value="AdoMet_MTases"/>
    <property type="match status" value="1"/>
</dbReference>
<feature type="transmembrane region" description="Helical" evidence="5">
    <location>
        <begin position="172"/>
        <end position="190"/>
    </location>
</feature>
<feature type="transmembrane region" description="Helical" evidence="5">
    <location>
        <begin position="142"/>
        <end position="166"/>
    </location>
</feature>
<evidence type="ECO:0000259" key="6">
    <source>
        <dbReference type="PROSITE" id="PS51006"/>
    </source>
</evidence>
<dbReference type="NCBIfam" id="NF037959">
    <property type="entry name" value="MFS_SpdSyn"/>
    <property type="match status" value="2"/>
</dbReference>
<keyword evidence="2 4" id="KW-0808">Transferase</keyword>
<feature type="transmembrane region" description="Helical" evidence="5">
    <location>
        <begin position="71"/>
        <end position="96"/>
    </location>
</feature>
<accession>A0A1F6DKG2</accession>
<evidence type="ECO:0000313" key="8">
    <source>
        <dbReference type="Proteomes" id="UP000176511"/>
    </source>
</evidence>
<feature type="domain" description="PABS" evidence="6">
    <location>
        <begin position="493"/>
        <end position="632"/>
    </location>
</feature>
<feature type="transmembrane region" description="Helical" evidence="5">
    <location>
        <begin position="7"/>
        <end position="33"/>
    </location>
</feature>
<organism evidence="7 8">
    <name type="scientific">Candidatus Kaiserbacteria bacterium RIFCSPHIGHO2_02_FULL_49_34</name>
    <dbReference type="NCBI Taxonomy" id="1798491"/>
    <lineage>
        <taxon>Bacteria</taxon>
        <taxon>Candidatus Kaiseribacteriota</taxon>
    </lineage>
</organism>
<dbReference type="GO" id="GO:0016740">
    <property type="term" value="F:transferase activity"/>
    <property type="evidence" value="ECO:0007669"/>
    <property type="project" value="UniProtKB-UniRule"/>
</dbReference>